<organism>
    <name type="scientific">Branchiostoma floridae</name>
    <name type="common">Florida lancelet</name>
    <name type="synonym">Amphioxus</name>
    <dbReference type="NCBI Taxonomy" id="7739"/>
    <lineage>
        <taxon>Eukaryota</taxon>
        <taxon>Metazoa</taxon>
        <taxon>Chordata</taxon>
        <taxon>Cephalochordata</taxon>
        <taxon>Leptocardii</taxon>
        <taxon>Amphioxiformes</taxon>
        <taxon>Branchiostomatidae</taxon>
        <taxon>Branchiostoma</taxon>
    </lineage>
</organism>
<feature type="domain" description="BLUF" evidence="1">
    <location>
        <begin position="43"/>
        <end position="146"/>
    </location>
</feature>
<protein>
    <recommendedName>
        <fullName evidence="1">BLUF domain-containing protein</fullName>
    </recommendedName>
</protein>
<dbReference type="SMART" id="SM01034">
    <property type="entry name" value="BLUF"/>
    <property type="match status" value="1"/>
</dbReference>
<evidence type="ECO:0000313" key="2">
    <source>
        <dbReference type="EMBL" id="EEN55280.1"/>
    </source>
</evidence>
<dbReference type="AlphaFoldDB" id="C3YWN6"/>
<dbReference type="PANTHER" id="PTHR34035">
    <property type="entry name" value="TESTIS-EXPRESSED PROTEIN 47"/>
    <property type="match status" value="1"/>
</dbReference>
<reference evidence="2" key="1">
    <citation type="journal article" date="2008" name="Nature">
        <title>The amphioxus genome and the evolution of the chordate karyotype.</title>
        <authorList>
            <consortium name="US DOE Joint Genome Institute (JGI-PGF)"/>
            <person name="Putnam N.H."/>
            <person name="Butts T."/>
            <person name="Ferrier D.E.K."/>
            <person name="Furlong R.F."/>
            <person name="Hellsten U."/>
            <person name="Kawashima T."/>
            <person name="Robinson-Rechavi M."/>
            <person name="Shoguchi E."/>
            <person name="Terry A."/>
            <person name="Yu J.-K."/>
            <person name="Benito-Gutierrez E.L."/>
            <person name="Dubchak I."/>
            <person name="Garcia-Fernandez J."/>
            <person name="Gibson-Brown J.J."/>
            <person name="Grigoriev I.V."/>
            <person name="Horton A.C."/>
            <person name="de Jong P.J."/>
            <person name="Jurka J."/>
            <person name="Kapitonov V.V."/>
            <person name="Kohara Y."/>
            <person name="Kuroki Y."/>
            <person name="Lindquist E."/>
            <person name="Lucas S."/>
            <person name="Osoegawa K."/>
            <person name="Pennacchio L.A."/>
            <person name="Salamov A.A."/>
            <person name="Satou Y."/>
            <person name="Sauka-Spengler T."/>
            <person name="Schmutz J."/>
            <person name="Shin-I T."/>
            <person name="Toyoda A."/>
            <person name="Bronner-Fraser M."/>
            <person name="Fujiyama A."/>
            <person name="Holland L.Z."/>
            <person name="Holland P.W.H."/>
            <person name="Satoh N."/>
            <person name="Rokhsar D.S."/>
        </authorList>
    </citation>
    <scope>NUCLEOTIDE SEQUENCE [LARGE SCALE GENOMIC DNA]</scope>
    <source>
        <strain evidence="2">S238N-H82</strain>
        <tissue evidence="2">Testes</tissue>
    </source>
</reference>
<gene>
    <name evidence="2" type="ORF">BRAFLDRAFT_64383</name>
</gene>
<proteinExistence type="predicted"/>
<accession>C3YWN6</accession>
<dbReference type="GO" id="GO:0071949">
    <property type="term" value="F:FAD binding"/>
    <property type="evidence" value="ECO:0007669"/>
    <property type="project" value="InterPro"/>
</dbReference>
<dbReference type="eggNOG" id="ENOG502RYKR">
    <property type="taxonomic scope" value="Eukaryota"/>
</dbReference>
<dbReference type="Pfam" id="PF24787">
    <property type="entry name" value="TEX47"/>
    <property type="match status" value="1"/>
</dbReference>
<dbReference type="InParanoid" id="C3YWN6"/>
<sequence>MADGKEKDEVVDSLVVTRHSRGISLMEYKFTKRMEKQILKSLIHRLVYIARLTGNLNDKRDLGAYYEQLFKKLHNHYQGEPATGLLLIYPQYCIHSVESSSEMLTATLRDLVSHQQSEGALLSDAKILIMSHDIPTRLYPQWSHRVLNLPASRLEKYETNESVEQLVPECLTQLLKLGVYLAKTPKLNLKNAMDSLHEKVPELLPPQDLIGYLLTSLELDSPQQYLKRYHTPFHTVLDGEAEVKSDTAGRTYHPSVRITLTGNGTHKGFRRAWLRGNMTDSTRSVK</sequence>
<dbReference type="InterPro" id="IPR055308">
    <property type="entry name" value="TEX47-like"/>
</dbReference>
<evidence type="ECO:0000259" key="1">
    <source>
        <dbReference type="SMART" id="SM01034"/>
    </source>
</evidence>
<dbReference type="GO" id="GO:0009882">
    <property type="term" value="F:blue light photoreceptor activity"/>
    <property type="evidence" value="ECO:0007669"/>
    <property type="project" value="InterPro"/>
</dbReference>
<dbReference type="EMBL" id="GG666561">
    <property type="protein sequence ID" value="EEN55280.1"/>
    <property type="molecule type" value="Genomic_DNA"/>
</dbReference>
<dbReference type="InterPro" id="IPR007024">
    <property type="entry name" value="BLUF_domain"/>
</dbReference>
<dbReference type="PANTHER" id="PTHR34035:SF1">
    <property type="entry name" value="TESTIS-EXPRESSED PROTEIN 47"/>
    <property type="match status" value="1"/>
</dbReference>
<name>C3YWN6_BRAFL</name>